<keyword evidence="6" id="KW-1185">Reference proteome</keyword>
<dbReference type="InterPro" id="IPR027417">
    <property type="entry name" value="P-loop_NTPase"/>
</dbReference>
<feature type="domain" description="ABC transporter" evidence="4">
    <location>
        <begin position="5"/>
        <end position="227"/>
    </location>
</feature>
<comment type="caution">
    <text evidence="5">The sequence shown here is derived from an EMBL/GenBank/DDBJ whole genome shotgun (WGS) entry which is preliminary data.</text>
</comment>
<evidence type="ECO:0000259" key="4">
    <source>
        <dbReference type="PROSITE" id="PS50893"/>
    </source>
</evidence>
<evidence type="ECO:0000313" key="6">
    <source>
        <dbReference type="Proteomes" id="UP000654279"/>
    </source>
</evidence>
<keyword evidence="1" id="KW-0813">Transport</keyword>
<evidence type="ECO:0000256" key="1">
    <source>
        <dbReference type="ARBA" id="ARBA00022448"/>
    </source>
</evidence>
<accession>A0A926HNU0</accession>
<evidence type="ECO:0000256" key="2">
    <source>
        <dbReference type="ARBA" id="ARBA00022741"/>
    </source>
</evidence>
<dbReference type="PROSITE" id="PS50893">
    <property type="entry name" value="ABC_TRANSPORTER_2"/>
    <property type="match status" value="1"/>
</dbReference>
<evidence type="ECO:0000313" key="5">
    <source>
        <dbReference type="EMBL" id="MBC8530000.1"/>
    </source>
</evidence>
<proteinExistence type="predicted"/>
<dbReference type="GO" id="GO:0005524">
    <property type="term" value="F:ATP binding"/>
    <property type="evidence" value="ECO:0007669"/>
    <property type="project" value="UniProtKB-KW"/>
</dbReference>
<organism evidence="5 6">
    <name type="scientific">Luoshenia tenuis</name>
    <dbReference type="NCBI Taxonomy" id="2763654"/>
    <lineage>
        <taxon>Bacteria</taxon>
        <taxon>Bacillati</taxon>
        <taxon>Bacillota</taxon>
        <taxon>Clostridia</taxon>
        <taxon>Christensenellales</taxon>
        <taxon>Christensenellaceae</taxon>
        <taxon>Luoshenia</taxon>
    </lineage>
</organism>
<dbReference type="CDD" id="cd03230">
    <property type="entry name" value="ABC_DR_subfamily_A"/>
    <property type="match status" value="1"/>
</dbReference>
<dbReference type="SUPFAM" id="SSF52540">
    <property type="entry name" value="P-loop containing nucleoside triphosphate hydrolases"/>
    <property type="match status" value="1"/>
</dbReference>
<protein>
    <submittedName>
        <fullName evidence="5">ABC transporter ATP-binding protein</fullName>
    </submittedName>
</protein>
<keyword evidence="3 5" id="KW-0067">ATP-binding</keyword>
<dbReference type="PANTHER" id="PTHR42939">
    <property type="entry name" value="ABC TRANSPORTER ATP-BINDING PROTEIN ALBC-RELATED"/>
    <property type="match status" value="1"/>
</dbReference>
<gene>
    <name evidence="5" type="ORF">H8699_11220</name>
</gene>
<dbReference type="Pfam" id="PF00005">
    <property type="entry name" value="ABC_tran"/>
    <property type="match status" value="1"/>
</dbReference>
<dbReference type="EMBL" id="JACRSO010000005">
    <property type="protein sequence ID" value="MBC8530000.1"/>
    <property type="molecule type" value="Genomic_DNA"/>
</dbReference>
<name>A0A926HNU0_9FIRM</name>
<dbReference type="Gene3D" id="3.40.50.300">
    <property type="entry name" value="P-loop containing nucleotide triphosphate hydrolases"/>
    <property type="match status" value="1"/>
</dbReference>
<dbReference type="InterPro" id="IPR003439">
    <property type="entry name" value="ABC_transporter-like_ATP-bd"/>
</dbReference>
<keyword evidence="2" id="KW-0547">Nucleotide-binding</keyword>
<dbReference type="InterPro" id="IPR003593">
    <property type="entry name" value="AAA+_ATPase"/>
</dbReference>
<sequence>MENIMQCKGLGKRFGHKVALEGVDLEIPKGRIIGLLGPNGSGKTTLIKLANGLLTPDEGTITVGGNAPGVASKKIVSYLPERTYLSDWMRVGDLLNFFEDFYDDFDRGRALTMLGNLDIQPADRIKAMSKGTREKVQLVLVMSRQAQLYMLDEPIGGVDPAARDYILNTIITNYNEEASVIISTHLIADVEKILDDIIFIRSGRIMLTGAADDIRQQYGESIDEIFREVFKC</sequence>
<dbReference type="RefSeq" id="WP_249285767.1">
    <property type="nucleotide sequence ID" value="NZ_JACRSO010000005.1"/>
</dbReference>
<dbReference type="InterPro" id="IPR051782">
    <property type="entry name" value="ABC_Transporter_VariousFunc"/>
</dbReference>
<evidence type="ECO:0000256" key="3">
    <source>
        <dbReference type="ARBA" id="ARBA00022840"/>
    </source>
</evidence>
<dbReference type="SMART" id="SM00382">
    <property type="entry name" value="AAA"/>
    <property type="match status" value="1"/>
</dbReference>
<dbReference type="AlphaFoldDB" id="A0A926HNU0"/>
<dbReference type="Proteomes" id="UP000654279">
    <property type="component" value="Unassembled WGS sequence"/>
</dbReference>
<reference evidence="5" key="1">
    <citation type="submission" date="2020-08" db="EMBL/GenBank/DDBJ databases">
        <title>Genome public.</title>
        <authorList>
            <person name="Liu C."/>
            <person name="Sun Q."/>
        </authorList>
    </citation>
    <scope>NUCLEOTIDE SEQUENCE</scope>
    <source>
        <strain evidence="5">NSJ-44</strain>
    </source>
</reference>
<dbReference type="GO" id="GO:0016887">
    <property type="term" value="F:ATP hydrolysis activity"/>
    <property type="evidence" value="ECO:0007669"/>
    <property type="project" value="InterPro"/>
</dbReference>
<dbReference type="PANTHER" id="PTHR42939:SF1">
    <property type="entry name" value="ABC TRANSPORTER ATP-BINDING PROTEIN ALBC-RELATED"/>
    <property type="match status" value="1"/>
</dbReference>